<dbReference type="AlphaFoldDB" id="A0AAE3GYW4"/>
<dbReference type="Proteomes" id="UP001204953">
    <property type="component" value="Unassembled WGS sequence"/>
</dbReference>
<dbReference type="EMBL" id="JAMZMM010000559">
    <property type="protein sequence ID" value="MCP2732336.1"/>
    <property type="molecule type" value="Genomic_DNA"/>
</dbReference>
<name>A0AAE3GYW4_9CYAN</name>
<comment type="caution">
    <text evidence="2">The sequence shown here is derived from an EMBL/GenBank/DDBJ whole genome shotgun (WGS) entry which is preliminary data.</text>
</comment>
<evidence type="ECO:0000256" key="1">
    <source>
        <dbReference type="SAM" id="Phobius"/>
    </source>
</evidence>
<evidence type="ECO:0000313" key="2">
    <source>
        <dbReference type="EMBL" id="MCP2732336.1"/>
    </source>
</evidence>
<evidence type="ECO:0000313" key="3">
    <source>
        <dbReference type="Proteomes" id="UP001204953"/>
    </source>
</evidence>
<gene>
    <name evidence="2" type="ORF">NJ959_28285</name>
</gene>
<proteinExistence type="predicted"/>
<sequence>LPTPHSPFNERKCPKLIRRALMLFLQRYFILLTVAVSIGLLVTSCGESKISQCNKIIKIANKAVSQSKSITTSPNLNDSKVMLNAADLMEKTSKEMEGIKVKDQKLQDYRSGFINMYRDISKAIRDFAVAFDKKDRKAAEAAQVNLQQATTPEKQLVNDLNLYCTGK</sequence>
<protein>
    <submittedName>
        <fullName evidence="2">Uncharacterized protein</fullName>
    </submittedName>
</protein>
<organism evidence="2 3">
    <name type="scientific">Limnofasciculus baicalensis BBK-W-15</name>
    <dbReference type="NCBI Taxonomy" id="2699891"/>
    <lineage>
        <taxon>Bacteria</taxon>
        <taxon>Bacillati</taxon>
        <taxon>Cyanobacteriota</taxon>
        <taxon>Cyanophyceae</taxon>
        <taxon>Coleofasciculales</taxon>
        <taxon>Coleofasciculaceae</taxon>
        <taxon>Limnofasciculus</taxon>
        <taxon>Limnofasciculus baicalensis</taxon>
    </lineage>
</organism>
<accession>A0AAE3GYW4</accession>
<feature type="non-terminal residue" evidence="2">
    <location>
        <position position="1"/>
    </location>
</feature>
<keyword evidence="1" id="KW-0472">Membrane</keyword>
<dbReference type="RefSeq" id="WP_254015055.1">
    <property type="nucleotide sequence ID" value="NZ_JAMZMM010000559.1"/>
</dbReference>
<keyword evidence="1" id="KW-1133">Transmembrane helix</keyword>
<keyword evidence="3" id="KW-1185">Reference proteome</keyword>
<reference evidence="2" key="1">
    <citation type="submission" date="2022-06" db="EMBL/GenBank/DDBJ databases">
        <title>New cyanobacteria of genus Symplocastrum in benthos of Lake Baikal.</title>
        <authorList>
            <person name="Sorokovikova E."/>
            <person name="Tikhonova I."/>
            <person name="Krasnopeev A."/>
            <person name="Evseev P."/>
            <person name="Gladkikh A."/>
            <person name="Belykh O."/>
        </authorList>
    </citation>
    <scope>NUCLEOTIDE SEQUENCE</scope>
    <source>
        <strain evidence="2">BBK-W-15</strain>
    </source>
</reference>
<keyword evidence="1" id="KW-0812">Transmembrane</keyword>
<feature type="transmembrane region" description="Helical" evidence="1">
    <location>
        <begin position="21"/>
        <end position="42"/>
    </location>
</feature>